<dbReference type="SUPFAM" id="SSF50998">
    <property type="entry name" value="Quinoprotein alcohol dehydrogenase-like"/>
    <property type="match status" value="1"/>
</dbReference>
<dbReference type="Gene3D" id="2.40.10.480">
    <property type="match status" value="1"/>
</dbReference>
<dbReference type="PANTHER" id="PTHR34512:SF30">
    <property type="entry name" value="OUTER MEMBRANE PROTEIN ASSEMBLY FACTOR BAMB"/>
    <property type="match status" value="1"/>
</dbReference>
<sequence length="419" mass="41722">SGTTPTVNSEPVVGGAPSTVPTSAAGATAPPTPGRRSLPPGGALPPPTGALGKLQGPSAGSFWTLNIPGLVTSLAAADGMLVVATDSEVTGFDYGGSTKWGPLPAGGIAGSGNGVVDSGVVYLVALFAGGAPGQVAVWALDLMTGSPRWTTPLPPDPSPLQGVRVAGVLGGKVFVVGTAGSTPVVWALDVASGSSLWNKAGAQYATLTVPADGRQVLAVGSPDPATPVTAAVLDVDTGDQAWAHQLGTSVDYSQVSLNKAVFAGDRYILLSSTPDGDVLAAGNTATGQDAWTSKLPEPAGDAGTVSLVTRSPDSSAVIALSRRGVYSVEAETGKVLWQSQGTESFVTSSDGGAPQIADGNVYVCDQKGGWWAVDLATGRTRWHYAATRPAAAADPVWIAVSGGVVTSAGSLLTMVLAKG</sequence>
<keyword evidence="4" id="KW-1185">Reference proteome</keyword>
<comment type="caution">
    <text evidence="3">The sequence shown here is derived from an EMBL/GenBank/DDBJ whole genome shotgun (WGS) entry which is preliminary data.</text>
</comment>
<accession>A0ABS5L6U9</accession>
<dbReference type="InterPro" id="IPR002372">
    <property type="entry name" value="PQQ_rpt_dom"/>
</dbReference>
<dbReference type="InterPro" id="IPR011047">
    <property type="entry name" value="Quinoprotein_ADH-like_sf"/>
</dbReference>
<feature type="non-terminal residue" evidence="3">
    <location>
        <position position="1"/>
    </location>
</feature>
<dbReference type="InterPro" id="IPR018391">
    <property type="entry name" value="PQQ_b-propeller_rpt"/>
</dbReference>
<dbReference type="Gene3D" id="2.130.10.10">
    <property type="entry name" value="YVTN repeat-like/Quinoprotein amine dehydrogenase"/>
    <property type="match status" value="1"/>
</dbReference>
<dbReference type="Proteomes" id="UP000730482">
    <property type="component" value="Unassembled WGS sequence"/>
</dbReference>
<proteinExistence type="predicted"/>
<name>A0ABS5L6U9_9ACTN</name>
<dbReference type="InterPro" id="IPR015943">
    <property type="entry name" value="WD40/YVTN_repeat-like_dom_sf"/>
</dbReference>
<evidence type="ECO:0000259" key="2">
    <source>
        <dbReference type="Pfam" id="PF13360"/>
    </source>
</evidence>
<feature type="region of interest" description="Disordered" evidence="1">
    <location>
        <begin position="1"/>
        <end position="55"/>
    </location>
</feature>
<organism evidence="3 4">
    <name type="scientific">Catenulispora pinistramenti</name>
    <dbReference type="NCBI Taxonomy" id="2705254"/>
    <lineage>
        <taxon>Bacteria</taxon>
        <taxon>Bacillati</taxon>
        <taxon>Actinomycetota</taxon>
        <taxon>Actinomycetes</taxon>
        <taxon>Catenulisporales</taxon>
        <taxon>Catenulisporaceae</taxon>
        <taxon>Catenulispora</taxon>
    </lineage>
</organism>
<dbReference type="SMART" id="SM00564">
    <property type="entry name" value="PQQ"/>
    <property type="match status" value="5"/>
</dbReference>
<dbReference type="RefSeq" id="WP_212020947.1">
    <property type="nucleotide sequence ID" value="NZ_JAAFYZ010000299.1"/>
</dbReference>
<evidence type="ECO:0000256" key="1">
    <source>
        <dbReference type="SAM" id="MobiDB-lite"/>
    </source>
</evidence>
<dbReference type="EMBL" id="JAAFYZ010000299">
    <property type="protein sequence ID" value="MBS2553924.1"/>
    <property type="molecule type" value="Genomic_DNA"/>
</dbReference>
<feature type="domain" description="Pyrrolo-quinoline quinone repeat" evidence="2">
    <location>
        <begin position="276"/>
        <end position="405"/>
    </location>
</feature>
<protein>
    <submittedName>
        <fullName evidence="3">PQQ-binding-like beta-propeller repeat protein</fullName>
    </submittedName>
</protein>
<evidence type="ECO:0000313" key="3">
    <source>
        <dbReference type="EMBL" id="MBS2553924.1"/>
    </source>
</evidence>
<dbReference type="Pfam" id="PF13360">
    <property type="entry name" value="PQQ_2"/>
    <property type="match status" value="1"/>
</dbReference>
<feature type="compositionally biased region" description="Low complexity" evidence="1">
    <location>
        <begin position="16"/>
        <end position="41"/>
    </location>
</feature>
<evidence type="ECO:0000313" key="4">
    <source>
        <dbReference type="Proteomes" id="UP000730482"/>
    </source>
</evidence>
<gene>
    <name evidence="3" type="ORF">KGQ19_44435</name>
</gene>
<dbReference type="PANTHER" id="PTHR34512">
    <property type="entry name" value="CELL SURFACE PROTEIN"/>
    <property type="match status" value="1"/>
</dbReference>
<reference evidence="3 4" key="1">
    <citation type="submission" date="2020-02" db="EMBL/GenBank/DDBJ databases">
        <title>Acidophilic actinobacteria isolated from forest soil.</title>
        <authorList>
            <person name="Golinska P."/>
        </authorList>
    </citation>
    <scope>NUCLEOTIDE SEQUENCE [LARGE SCALE GENOMIC DNA]</scope>
    <source>
        <strain evidence="3 4">NL8</strain>
    </source>
</reference>